<dbReference type="AlphaFoldDB" id="A0A0P1GT10"/>
<keyword evidence="1" id="KW-0732">Signal</keyword>
<dbReference type="InterPro" id="IPR007332">
    <property type="entry name" value="DUF411"/>
</dbReference>
<dbReference type="Proteomes" id="UP000051681">
    <property type="component" value="Unassembled WGS sequence"/>
</dbReference>
<keyword evidence="3" id="KW-1185">Reference proteome</keyword>
<feature type="chain" id="PRO_5006063738" description="Metal-binding protein" evidence="1">
    <location>
        <begin position="22"/>
        <end position="149"/>
    </location>
</feature>
<organism evidence="2 3">
    <name type="scientific">Thalassovita mediterranea</name>
    <dbReference type="NCBI Taxonomy" id="340021"/>
    <lineage>
        <taxon>Bacteria</taxon>
        <taxon>Pseudomonadati</taxon>
        <taxon>Pseudomonadota</taxon>
        <taxon>Alphaproteobacteria</taxon>
        <taxon>Rhodobacterales</taxon>
        <taxon>Roseobacteraceae</taxon>
        <taxon>Thalassovita</taxon>
    </lineage>
</organism>
<dbReference type="STRING" id="340021.TM5383_03245"/>
<dbReference type="RefSeq" id="WP_058320054.1">
    <property type="nucleotide sequence ID" value="NZ_CYSF01000019.1"/>
</dbReference>
<dbReference type="EMBL" id="CYSF01000019">
    <property type="protein sequence ID" value="CUH86002.1"/>
    <property type="molecule type" value="Genomic_DNA"/>
</dbReference>
<feature type="signal peptide" evidence="1">
    <location>
        <begin position="1"/>
        <end position="21"/>
    </location>
</feature>
<name>A0A0P1GT10_9RHOB</name>
<dbReference type="Pfam" id="PF04214">
    <property type="entry name" value="DUF411"/>
    <property type="match status" value="1"/>
</dbReference>
<evidence type="ECO:0000313" key="2">
    <source>
        <dbReference type="EMBL" id="CUH86002.1"/>
    </source>
</evidence>
<gene>
    <name evidence="2" type="ORF">TM5383_03245</name>
</gene>
<dbReference type="OrthoDB" id="14727at2"/>
<proteinExistence type="predicted"/>
<protein>
    <recommendedName>
        <fullName evidence="4">Metal-binding protein</fullName>
    </recommendedName>
</protein>
<sequence length="149" mass="15473">MKRRTFLITGAAATLAFPVVADTTPLLKVLKTPTCGCCSAWVDHVRQAGFAVEAQDVDQDALYAFKDRLQIAPELAGCHTAIIGDYFIEGHVPAADITRLLAEQPVARGLTVPGMPMSSPGMGGPGAGDTFDALLVGSDGATSVFASHS</sequence>
<evidence type="ECO:0008006" key="4">
    <source>
        <dbReference type="Google" id="ProtNLM"/>
    </source>
</evidence>
<accession>A0A0P1GT10</accession>
<evidence type="ECO:0000313" key="3">
    <source>
        <dbReference type="Proteomes" id="UP000051681"/>
    </source>
</evidence>
<reference evidence="2 3" key="1">
    <citation type="submission" date="2015-09" db="EMBL/GenBank/DDBJ databases">
        <authorList>
            <consortium name="Swine Surveillance"/>
        </authorList>
    </citation>
    <scope>NUCLEOTIDE SEQUENCE [LARGE SCALE GENOMIC DNA]</scope>
    <source>
        <strain evidence="2 3">CECT 8383</strain>
    </source>
</reference>
<evidence type="ECO:0000256" key="1">
    <source>
        <dbReference type="SAM" id="SignalP"/>
    </source>
</evidence>